<dbReference type="PANTHER" id="PTHR37534:SF15">
    <property type="entry name" value="ZN(II)2CYS6 TRANSCRIPTION FACTOR (EUROFUNG)"/>
    <property type="match status" value="1"/>
</dbReference>
<feature type="compositionally biased region" description="Polar residues" evidence="3">
    <location>
        <begin position="79"/>
        <end position="107"/>
    </location>
</feature>
<dbReference type="Proteomes" id="UP000249526">
    <property type="component" value="Unassembled WGS sequence"/>
</dbReference>
<dbReference type="Pfam" id="PF11951">
    <property type="entry name" value="Fungal_trans_2"/>
    <property type="match status" value="1"/>
</dbReference>
<dbReference type="GO" id="GO:0003700">
    <property type="term" value="F:DNA-binding transcription factor activity"/>
    <property type="evidence" value="ECO:0007669"/>
    <property type="project" value="TreeGrafter"/>
</dbReference>
<evidence type="ECO:0000313" key="5">
    <source>
        <dbReference type="EMBL" id="RAH59146.1"/>
    </source>
</evidence>
<dbReference type="AlphaFoldDB" id="A0A8G1R5Q7"/>
<sequence length="861" mass="96607">MEDINIPSPSAILDVQRPYASAAGHFNPSVSPKNSTAGQRGAAKDRSKPKQTKSRNGYIKKFKWRNGFGQKNFVGGTNGSANTKKAIQYQSNENPSTENSGSPIPQNQSRASKSQQAASSLPCMGSGSFMDFADLPSKNASPSKRTNRRSFSDKDSFSNPDEFIGQLTPVSFNEDILASSLTDISPSDQISWISDFSLAAVEQRPGNGREPKRDLGRNNSFAEEGFSFEELMEVDDEDIEEIVRRPDRSMKSGRPENADMNIAPHQELFNICREPNLGIASPEMLVLQFDRVTCGILSVKDGVHENPWRTLIWPLAKETPALYHAVFSLAAFHSSKEFPALRVHGVDHMRQSITHLVHDIRNMRVDAALATSLALAFADTWDQHTRTCIQHLKGAKALVSQVVGLGAQGEIRGINLSRVRFLYNTWLYMDVIARLTSREESGDQEVNAPFFQLPSHAVHEIDPLMGCATTLFPLINQVARLVQRVRKTTSNSISLISQAIELKRLVEQWEPPQFFEPPEDPSSEVQHSIQTAHAYRWATLLYLHQAVPEMPSEPTSELAKRVLILLATVPSSSRTLIIQMFPLLAAGSEAEQEDDRQWVLSRWESIQTRLMLGSIDRCIEIVREVWARRDAFEDEKQRLRGSSGRGITSVMENSANDRVPLTSLRPNDQMVRSTYAKEPWRRTIQEEWLASKATIGNSRRSSAMSPLENIEFEKTVRGKLHWINVMQDWGWEGMCELLLVVSLSLLCYSYLWRTPAHSYSVPRLRPVLVCSTRAHLHHRAGAASTIVILASFPTWLLSLSLLVGIARAGIRLGIFGWILCWRSWGLILSQIRSEGCQIRLQITRYGHRSSHGCEGCAMIAW</sequence>
<keyword evidence="2" id="KW-0539">Nucleus</keyword>
<evidence type="ECO:0000256" key="3">
    <source>
        <dbReference type="SAM" id="MobiDB-lite"/>
    </source>
</evidence>
<dbReference type="GeneID" id="37159302"/>
<gene>
    <name evidence="5" type="ORF">BO85DRAFT_369084</name>
</gene>
<feature type="transmembrane region" description="Helical" evidence="4">
    <location>
        <begin position="782"/>
        <end position="806"/>
    </location>
</feature>
<keyword evidence="4" id="KW-0812">Transmembrane</keyword>
<feature type="compositionally biased region" description="Low complexity" evidence="3">
    <location>
        <begin position="108"/>
        <end position="120"/>
    </location>
</feature>
<keyword evidence="6" id="KW-1185">Reference proteome</keyword>
<protein>
    <submittedName>
        <fullName evidence="5">C6 finger domain protein</fullName>
    </submittedName>
</protein>
<proteinExistence type="predicted"/>
<evidence type="ECO:0000313" key="6">
    <source>
        <dbReference type="Proteomes" id="UP000249526"/>
    </source>
</evidence>
<keyword evidence="4" id="KW-1133">Transmembrane helix</keyword>
<comment type="subcellular location">
    <subcellularLocation>
        <location evidence="1">Nucleus</location>
    </subcellularLocation>
</comment>
<reference evidence="5 6" key="1">
    <citation type="submission" date="2018-02" db="EMBL/GenBank/DDBJ databases">
        <title>The genomes of Aspergillus section Nigri reveals drivers in fungal speciation.</title>
        <authorList>
            <consortium name="DOE Joint Genome Institute"/>
            <person name="Vesth T.C."/>
            <person name="Nybo J."/>
            <person name="Theobald S."/>
            <person name="Brandl J."/>
            <person name="Frisvad J.C."/>
            <person name="Nielsen K.F."/>
            <person name="Lyhne E.K."/>
            <person name="Kogle M.E."/>
            <person name="Kuo A."/>
            <person name="Riley R."/>
            <person name="Clum A."/>
            <person name="Nolan M."/>
            <person name="Lipzen A."/>
            <person name="Salamov A."/>
            <person name="Henrissat B."/>
            <person name="Wiebenga A."/>
            <person name="De vries R.P."/>
            <person name="Grigoriev I.V."/>
            <person name="Mortensen U.H."/>
            <person name="Andersen M.R."/>
            <person name="Baker S.E."/>
        </authorList>
    </citation>
    <scope>NUCLEOTIDE SEQUENCE [LARGE SCALE GENOMIC DNA]</scope>
    <source>
        <strain evidence="5 6">CBS 112811</strain>
    </source>
</reference>
<evidence type="ECO:0000256" key="2">
    <source>
        <dbReference type="ARBA" id="ARBA00023242"/>
    </source>
</evidence>
<feature type="compositionally biased region" description="Polar residues" evidence="3">
    <location>
        <begin position="28"/>
        <end position="38"/>
    </location>
</feature>
<dbReference type="GO" id="GO:0000976">
    <property type="term" value="F:transcription cis-regulatory region binding"/>
    <property type="evidence" value="ECO:0007669"/>
    <property type="project" value="TreeGrafter"/>
</dbReference>
<evidence type="ECO:0000256" key="1">
    <source>
        <dbReference type="ARBA" id="ARBA00004123"/>
    </source>
</evidence>
<organism evidence="5 6">
    <name type="scientific">Aspergillus piperis CBS 112811</name>
    <dbReference type="NCBI Taxonomy" id="1448313"/>
    <lineage>
        <taxon>Eukaryota</taxon>
        <taxon>Fungi</taxon>
        <taxon>Dikarya</taxon>
        <taxon>Ascomycota</taxon>
        <taxon>Pezizomycotina</taxon>
        <taxon>Eurotiomycetes</taxon>
        <taxon>Eurotiomycetidae</taxon>
        <taxon>Eurotiales</taxon>
        <taxon>Aspergillaceae</taxon>
        <taxon>Aspergillus</taxon>
        <taxon>Aspergillus subgen. Circumdati</taxon>
    </lineage>
</organism>
<name>A0A8G1R5Q7_9EURO</name>
<dbReference type="GO" id="GO:0005634">
    <property type="term" value="C:nucleus"/>
    <property type="evidence" value="ECO:0007669"/>
    <property type="project" value="UniProtKB-SubCell"/>
</dbReference>
<evidence type="ECO:0000256" key="4">
    <source>
        <dbReference type="SAM" id="Phobius"/>
    </source>
</evidence>
<dbReference type="RefSeq" id="XP_025517068.1">
    <property type="nucleotide sequence ID" value="XM_025655900.1"/>
</dbReference>
<dbReference type="PANTHER" id="PTHR37534">
    <property type="entry name" value="TRANSCRIPTIONAL ACTIVATOR PROTEIN UGA3"/>
    <property type="match status" value="1"/>
</dbReference>
<feature type="compositionally biased region" description="Basic residues" evidence="3">
    <location>
        <begin position="49"/>
        <end position="64"/>
    </location>
</feature>
<dbReference type="InterPro" id="IPR021858">
    <property type="entry name" value="Fun_TF"/>
</dbReference>
<keyword evidence="4" id="KW-0472">Membrane</keyword>
<feature type="region of interest" description="Disordered" evidence="3">
    <location>
        <begin position="22"/>
        <end position="162"/>
    </location>
</feature>
<dbReference type="EMBL" id="KZ825059">
    <property type="protein sequence ID" value="RAH59146.1"/>
    <property type="molecule type" value="Genomic_DNA"/>
</dbReference>
<dbReference type="GO" id="GO:0045944">
    <property type="term" value="P:positive regulation of transcription by RNA polymerase II"/>
    <property type="evidence" value="ECO:0007669"/>
    <property type="project" value="TreeGrafter"/>
</dbReference>
<accession>A0A8G1R5Q7</accession>